<organism evidence="2 3">
    <name type="scientific">Falsigemmobacter faecalis</name>
    <dbReference type="NCBI Taxonomy" id="2488730"/>
    <lineage>
        <taxon>Bacteria</taxon>
        <taxon>Pseudomonadati</taxon>
        <taxon>Pseudomonadota</taxon>
        <taxon>Alphaproteobacteria</taxon>
        <taxon>Rhodobacterales</taxon>
        <taxon>Paracoccaceae</taxon>
        <taxon>Falsigemmobacter</taxon>
    </lineage>
</organism>
<reference evidence="2 3" key="1">
    <citation type="submission" date="2018-11" db="EMBL/GenBank/DDBJ databases">
        <title>Gemmobacter sp. nov., YIM 102744-1 draft genome.</title>
        <authorList>
            <person name="Li G."/>
            <person name="Jiang Y."/>
        </authorList>
    </citation>
    <scope>NUCLEOTIDE SEQUENCE [LARGE SCALE GENOMIC DNA]</scope>
    <source>
        <strain evidence="2 3">YIM 102744-1</strain>
    </source>
</reference>
<dbReference type="OrthoDB" id="7822309at2"/>
<comment type="caution">
    <text evidence="2">The sequence shown here is derived from an EMBL/GenBank/DDBJ whole genome shotgun (WGS) entry which is preliminary data.</text>
</comment>
<dbReference type="Proteomes" id="UP000282125">
    <property type="component" value="Unassembled WGS sequence"/>
</dbReference>
<protein>
    <submittedName>
        <fullName evidence="2">Uncharacterized protein</fullName>
    </submittedName>
</protein>
<evidence type="ECO:0000313" key="3">
    <source>
        <dbReference type="Proteomes" id="UP000282125"/>
    </source>
</evidence>
<sequence length="342" mass="37288">MTALKKYARLETTGLWRPVPGEQRREVVVSFGEASLVLSDISTGLALTHWSLAALQRRNPGDKAAIYSPGPEEDAELIEISEPEMIEAIETVRTAITRRRPRRGRLRFITTGVLAATVLLAGVFWLPDALISHTTRVVPFVKRQQIGTSLLKEMTRFTGAPCASREGLAALDRLTTRLFGSGTVQVVILREGLTEGGSANLPGRFLLVDHRLIENYDTPEVLAGHLLAEKLRTDQADPMVRVLKDSGMTPTLTLLATGDLPAGTLRKQAAEQLQASPVALSDEDLLAEFTRAQVSITAYALSLDPTATTTRGLIEKDPVPPARARVLMPDAEWLALQNVCSR</sequence>
<dbReference type="RefSeq" id="WP_124963878.1">
    <property type="nucleotide sequence ID" value="NZ_RRAZ01000005.1"/>
</dbReference>
<keyword evidence="3" id="KW-1185">Reference proteome</keyword>
<keyword evidence="1" id="KW-0812">Transmembrane</keyword>
<dbReference type="EMBL" id="RRAZ01000005">
    <property type="protein sequence ID" value="RRH76933.1"/>
    <property type="molecule type" value="Genomic_DNA"/>
</dbReference>
<proteinExistence type="predicted"/>
<keyword evidence="1" id="KW-1133">Transmembrane helix</keyword>
<evidence type="ECO:0000313" key="2">
    <source>
        <dbReference type="EMBL" id="RRH76933.1"/>
    </source>
</evidence>
<gene>
    <name evidence="2" type="ORF">EG244_04830</name>
</gene>
<feature type="transmembrane region" description="Helical" evidence="1">
    <location>
        <begin position="106"/>
        <end position="126"/>
    </location>
</feature>
<keyword evidence="1" id="KW-0472">Membrane</keyword>
<evidence type="ECO:0000256" key="1">
    <source>
        <dbReference type="SAM" id="Phobius"/>
    </source>
</evidence>
<dbReference type="AlphaFoldDB" id="A0A3P3DRP7"/>
<accession>A0A3P3DRP7</accession>
<name>A0A3P3DRP7_9RHOB</name>